<name>A0A832TQB9_9CREN</name>
<dbReference type="EMBL" id="DUJO01000019">
    <property type="protein sequence ID" value="HII73558.1"/>
    <property type="molecule type" value="Genomic_DNA"/>
</dbReference>
<evidence type="ECO:0000313" key="2">
    <source>
        <dbReference type="Proteomes" id="UP000646844"/>
    </source>
</evidence>
<accession>A0A832TQB9</accession>
<proteinExistence type="predicted"/>
<comment type="caution">
    <text evidence="1">The sequence shown here is derived from an EMBL/GenBank/DDBJ whole genome shotgun (WGS) entry which is preliminary data.</text>
</comment>
<organism evidence="1 2">
    <name type="scientific">Sulfurisphaera tokodaii</name>
    <dbReference type="NCBI Taxonomy" id="111955"/>
    <lineage>
        <taxon>Archaea</taxon>
        <taxon>Thermoproteota</taxon>
        <taxon>Thermoprotei</taxon>
        <taxon>Sulfolobales</taxon>
        <taxon>Sulfolobaceae</taxon>
        <taxon>Sulfurisphaera</taxon>
    </lineage>
</organism>
<dbReference type="Proteomes" id="UP000646844">
    <property type="component" value="Unassembled WGS sequence"/>
</dbReference>
<gene>
    <name evidence="1" type="ORF">HA332_04060</name>
</gene>
<dbReference type="GeneID" id="60598313"/>
<reference evidence="1" key="1">
    <citation type="journal article" date="2020" name="bioRxiv">
        <title>A rank-normalized archaeal taxonomy based on genome phylogeny resolves widespread incomplete and uneven classifications.</title>
        <authorList>
            <person name="Rinke C."/>
            <person name="Chuvochina M."/>
            <person name="Mussig A.J."/>
            <person name="Chaumeil P.-A."/>
            <person name="Waite D.W."/>
            <person name="Whitman W.B."/>
            <person name="Parks D.H."/>
            <person name="Hugenholtz P."/>
        </authorList>
    </citation>
    <scope>NUCLEOTIDE SEQUENCE</scope>
    <source>
        <strain evidence="1">UBA8838</strain>
    </source>
</reference>
<dbReference type="AlphaFoldDB" id="A0A832TQB9"/>
<sequence>MRKITISFLMYYDKFILMRIVEDNDGERFLELESEEDIDEFFNAVIKRAKEKANARKPSYESQSPK</sequence>
<protein>
    <submittedName>
        <fullName evidence="1">Uncharacterized protein</fullName>
    </submittedName>
</protein>
<evidence type="ECO:0000313" key="1">
    <source>
        <dbReference type="EMBL" id="HII73558.1"/>
    </source>
</evidence>
<dbReference type="RefSeq" id="WP_010979600.1">
    <property type="nucleotide sequence ID" value="NZ_BAABQO010000003.1"/>
</dbReference>